<evidence type="ECO:0000313" key="5">
    <source>
        <dbReference type="Proteomes" id="UP000075398"/>
    </source>
</evidence>
<feature type="transmembrane region" description="Helical" evidence="3">
    <location>
        <begin position="271"/>
        <end position="287"/>
    </location>
</feature>
<dbReference type="Proteomes" id="UP000075398">
    <property type="component" value="Unassembled WGS sequence"/>
</dbReference>
<comment type="caution">
    <text evidence="4">The sequence shown here is derived from an EMBL/GenBank/DDBJ whole genome shotgun (WGS) entry which is preliminary data.</text>
</comment>
<gene>
    <name evidence="4" type="ORF">AMQ22_00577</name>
</gene>
<feature type="compositionally biased region" description="Basic and acidic residues" evidence="2">
    <location>
        <begin position="61"/>
        <end position="78"/>
    </location>
</feature>
<organism evidence="4 5">
    <name type="scientific">Candidatus Methanofastidiosum methylothiophilum</name>
    <dbReference type="NCBI Taxonomy" id="1705564"/>
    <lineage>
        <taxon>Archaea</taxon>
        <taxon>Methanobacteriati</taxon>
        <taxon>Methanobacteriota</taxon>
        <taxon>Stenosarchaea group</taxon>
        <taxon>Candidatus Methanofastidiosia</taxon>
        <taxon>Candidatus Methanofastidiosales</taxon>
        <taxon>Candidatus Methanofastidiosaceae</taxon>
        <taxon>Candidatus Methanofastidiosum</taxon>
    </lineage>
</organism>
<reference evidence="4 5" key="1">
    <citation type="journal article" date="2016" name="ISME J.">
        <title>Chasing the elusive Euryarchaeota class WSA2: genomes reveal a uniquely fastidious methyl-reducing methanogen.</title>
        <authorList>
            <person name="Nobu M.K."/>
            <person name="Narihiro T."/>
            <person name="Kuroda K."/>
            <person name="Mei R."/>
            <person name="Liu W.T."/>
        </authorList>
    </citation>
    <scope>NUCLEOTIDE SEQUENCE [LARGE SCALE GENOMIC DNA]</scope>
    <source>
        <strain evidence="4">U1lsi0528_Bin055</strain>
    </source>
</reference>
<evidence type="ECO:0000313" key="4">
    <source>
        <dbReference type="EMBL" id="KYC52786.1"/>
    </source>
</evidence>
<dbReference type="EMBL" id="LNGC01000016">
    <property type="protein sequence ID" value="KYC52786.1"/>
    <property type="molecule type" value="Genomic_DNA"/>
</dbReference>
<accession>A0A150J6E1</accession>
<dbReference type="AlphaFoldDB" id="A0A150J6E1"/>
<name>A0A150J6E1_9EURY</name>
<evidence type="ECO:0000256" key="3">
    <source>
        <dbReference type="SAM" id="Phobius"/>
    </source>
</evidence>
<feature type="region of interest" description="Disordered" evidence="2">
    <location>
        <begin position="59"/>
        <end position="175"/>
    </location>
</feature>
<keyword evidence="3" id="KW-0472">Membrane</keyword>
<evidence type="ECO:0000256" key="1">
    <source>
        <dbReference type="SAM" id="Coils"/>
    </source>
</evidence>
<feature type="compositionally biased region" description="Basic and acidic residues" evidence="2">
    <location>
        <begin position="90"/>
        <end position="104"/>
    </location>
</feature>
<proteinExistence type="predicted"/>
<evidence type="ECO:0000256" key="2">
    <source>
        <dbReference type="SAM" id="MobiDB-lite"/>
    </source>
</evidence>
<sequence length="320" mass="37854">MDTYDQLENFIAKKKMETSKKPKQPQITKKEKTIMPGLMGAVEKLKSKKLVDEIKEDEEFEHTLEDENIKPKQPKDTEFDLMNIPKTKPKKEIKTNKKPEIKQEIEEELEETDENDIDQEMEEPEEDGDEETEIEDTEEEQDEIEDDEIEDDTPKKFVKQNRPKPTKKIFKKPQVKRKPVIKEQEYEDEDLFEEDYSVISKLKTDNKKLKIKLLELSKKLEELQISKENMKASFIERENYYKNLLNEKNNRTKPQATQPIENKRTSKMKSIIMNLVGLFIALFGFWISTEPKSMEFLLYPLQIGMLLMAIGISLFMSDKF</sequence>
<feature type="compositionally biased region" description="Acidic residues" evidence="2">
    <location>
        <begin position="105"/>
        <end position="151"/>
    </location>
</feature>
<feature type="transmembrane region" description="Helical" evidence="3">
    <location>
        <begin position="299"/>
        <end position="317"/>
    </location>
</feature>
<feature type="compositionally biased region" description="Basic residues" evidence="2">
    <location>
        <begin position="156"/>
        <end position="175"/>
    </location>
</feature>
<keyword evidence="1" id="KW-0175">Coiled coil</keyword>
<keyword evidence="3" id="KW-0812">Transmembrane</keyword>
<keyword evidence="3" id="KW-1133">Transmembrane helix</keyword>
<feature type="coiled-coil region" evidence="1">
    <location>
        <begin position="199"/>
        <end position="233"/>
    </location>
</feature>
<protein>
    <submittedName>
        <fullName evidence="4">Uncharacterized protein</fullName>
    </submittedName>
</protein>